<proteinExistence type="predicted"/>
<keyword evidence="5" id="KW-0282">Flagellum</keyword>
<keyword evidence="5" id="KW-0966">Cell projection</keyword>
<evidence type="ECO:0000256" key="2">
    <source>
        <dbReference type="SAM" id="Coils"/>
    </source>
</evidence>
<dbReference type="PROSITE" id="PS51123">
    <property type="entry name" value="OMPA_2"/>
    <property type="match status" value="1"/>
</dbReference>
<keyword evidence="2" id="KW-0175">Coiled coil</keyword>
<dbReference type="Pfam" id="PF00691">
    <property type="entry name" value="OmpA"/>
    <property type="match status" value="1"/>
</dbReference>
<keyword evidence="1 3" id="KW-0472">Membrane</keyword>
<evidence type="ECO:0000313" key="6">
    <source>
        <dbReference type="Proteomes" id="UP000325797"/>
    </source>
</evidence>
<dbReference type="InterPro" id="IPR050330">
    <property type="entry name" value="Bact_OuterMem_StrucFunc"/>
</dbReference>
<dbReference type="EMBL" id="CP042582">
    <property type="protein sequence ID" value="QEX24023.1"/>
    <property type="molecule type" value="Genomic_DNA"/>
</dbReference>
<dbReference type="KEGG" id="hadh:FRZ61_39640"/>
<organism evidence="5 6">
    <name type="scientific">Hypericibacter adhaerens</name>
    <dbReference type="NCBI Taxonomy" id="2602016"/>
    <lineage>
        <taxon>Bacteria</taxon>
        <taxon>Pseudomonadati</taxon>
        <taxon>Pseudomonadota</taxon>
        <taxon>Alphaproteobacteria</taxon>
        <taxon>Rhodospirillales</taxon>
        <taxon>Dongiaceae</taxon>
        <taxon>Hypericibacter</taxon>
    </lineage>
</organism>
<dbReference type="Gene3D" id="1.10.287.1490">
    <property type="match status" value="1"/>
</dbReference>
<dbReference type="InterPro" id="IPR006665">
    <property type="entry name" value="OmpA-like"/>
</dbReference>
<feature type="transmembrane region" description="Helical" evidence="3">
    <location>
        <begin position="21"/>
        <end position="43"/>
    </location>
</feature>
<keyword evidence="3" id="KW-1133">Transmembrane helix</keyword>
<dbReference type="PANTHER" id="PTHR30329">
    <property type="entry name" value="STATOR ELEMENT OF FLAGELLAR MOTOR COMPLEX"/>
    <property type="match status" value="1"/>
</dbReference>
<reference evidence="5 6" key="1">
    <citation type="submission" date="2019-08" db="EMBL/GenBank/DDBJ databases">
        <title>Hyperibacter terrae gen. nov., sp. nov. and Hyperibacter viscosus sp. nov., two new members in the family Rhodospirillaceae isolated from the rhizosphere of Hypericum perforatum.</title>
        <authorList>
            <person name="Noviana Z."/>
        </authorList>
    </citation>
    <scope>NUCLEOTIDE SEQUENCE [LARGE SCALE GENOMIC DNA]</scope>
    <source>
        <strain evidence="5 6">R5959</strain>
    </source>
</reference>
<dbReference type="Gene3D" id="3.30.1330.60">
    <property type="entry name" value="OmpA-like domain"/>
    <property type="match status" value="1"/>
</dbReference>
<dbReference type="RefSeq" id="WP_151119342.1">
    <property type="nucleotide sequence ID" value="NZ_CP042582.1"/>
</dbReference>
<dbReference type="AlphaFoldDB" id="A0A5J6N5R9"/>
<name>A0A5J6N5R9_9PROT</name>
<gene>
    <name evidence="5" type="ORF">FRZ61_39640</name>
</gene>
<keyword evidence="6" id="KW-1185">Reference proteome</keyword>
<evidence type="ECO:0000256" key="1">
    <source>
        <dbReference type="PROSITE-ProRule" id="PRU00473"/>
    </source>
</evidence>
<evidence type="ECO:0000256" key="3">
    <source>
        <dbReference type="SAM" id="Phobius"/>
    </source>
</evidence>
<dbReference type="InterPro" id="IPR036737">
    <property type="entry name" value="OmpA-like_sf"/>
</dbReference>
<accession>A0A5J6N5R9</accession>
<dbReference type="CDD" id="cd07185">
    <property type="entry name" value="OmpA_C-like"/>
    <property type="match status" value="1"/>
</dbReference>
<dbReference type="Proteomes" id="UP000325797">
    <property type="component" value="Chromosome"/>
</dbReference>
<dbReference type="GO" id="GO:0016020">
    <property type="term" value="C:membrane"/>
    <property type="evidence" value="ECO:0007669"/>
    <property type="project" value="UniProtKB-UniRule"/>
</dbReference>
<keyword evidence="5" id="KW-0969">Cilium</keyword>
<dbReference type="OrthoDB" id="9815217at2"/>
<keyword evidence="3" id="KW-0812">Transmembrane</keyword>
<evidence type="ECO:0000313" key="5">
    <source>
        <dbReference type="EMBL" id="QEX24023.1"/>
    </source>
</evidence>
<feature type="coiled-coil region" evidence="2">
    <location>
        <begin position="138"/>
        <end position="204"/>
    </location>
</feature>
<dbReference type="NCBIfam" id="NF006543">
    <property type="entry name" value="PRK09039.1-2"/>
    <property type="match status" value="1"/>
</dbReference>
<dbReference type="SUPFAM" id="SSF103088">
    <property type="entry name" value="OmpA-like"/>
    <property type="match status" value="1"/>
</dbReference>
<dbReference type="PANTHER" id="PTHR30329:SF21">
    <property type="entry name" value="LIPOPROTEIN YIAD-RELATED"/>
    <property type="match status" value="1"/>
</dbReference>
<protein>
    <submittedName>
        <fullName evidence="5">Flagellar motor protein MotB</fullName>
    </submittedName>
</protein>
<sequence>MAGLARSQRRPFEPWPAYVDVLSTLLMVVIFVLMVFVVAQFFLSDALSGRNKALEQMSQQLSELSDLLAMERKTTADLRLNLAEISTQLQTSVQDRDTLAQQLAAVTGERDALKAGGAAADDKLADAYKTIEADKQKIEALLGDIAALQSLRDDLMRKLDAGQAENQQKLADAEKLTDDQQREIEIMNRQLTALRQQLARLSVALDVSQANVEQQNVQIADLGKKLNVALAGKVEELARYRSEFFGKLREVLGDRPDVRIVGDRFVFQSEVLFASGSADLGDPGRDQLAKFAATLIDITAKIPTDINWVLRVDGHTDKRPISNPQFASNWELSTARAIAVVKFMISQGVPPERLVAAGYGEFQPLDAGENGDAYARNRRIELKLDQR</sequence>
<feature type="domain" description="OmpA-like" evidence="4">
    <location>
        <begin position="261"/>
        <end position="387"/>
    </location>
</feature>
<evidence type="ECO:0000259" key="4">
    <source>
        <dbReference type="PROSITE" id="PS51123"/>
    </source>
</evidence>